<feature type="domain" description="PB1-like" evidence="2">
    <location>
        <begin position="76"/>
        <end position="128"/>
    </location>
</feature>
<evidence type="ECO:0000256" key="1">
    <source>
        <dbReference type="SAM" id="MobiDB-lite"/>
    </source>
</evidence>
<evidence type="ECO:0000313" key="4">
    <source>
        <dbReference type="Proteomes" id="UP001341840"/>
    </source>
</evidence>
<accession>A0ABU6SQ73</accession>
<protein>
    <recommendedName>
        <fullName evidence="2">PB1-like domain-containing protein</fullName>
    </recommendedName>
</protein>
<reference evidence="3 4" key="1">
    <citation type="journal article" date="2023" name="Plants (Basel)">
        <title>Bridging the Gap: Combining Genomics and Transcriptomics Approaches to Understand Stylosanthes scabra, an Orphan Legume from the Brazilian Caatinga.</title>
        <authorList>
            <person name="Ferreira-Neto J.R.C."/>
            <person name="da Silva M.D."/>
            <person name="Binneck E."/>
            <person name="de Melo N.F."/>
            <person name="da Silva R.H."/>
            <person name="de Melo A.L.T.M."/>
            <person name="Pandolfi V."/>
            <person name="Bustamante F.O."/>
            <person name="Brasileiro-Vidal A.C."/>
            <person name="Benko-Iseppon A.M."/>
        </authorList>
    </citation>
    <scope>NUCLEOTIDE SEQUENCE [LARGE SCALE GENOMIC DNA]</scope>
    <source>
        <tissue evidence="3">Leaves</tissue>
    </source>
</reference>
<name>A0ABU6SQ73_9FABA</name>
<dbReference type="Pfam" id="PF26130">
    <property type="entry name" value="PB1-like"/>
    <property type="match status" value="1"/>
</dbReference>
<organism evidence="3 4">
    <name type="scientific">Stylosanthes scabra</name>
    <dbReference type="NCBI Taxonomy" id="79078"/>
    <lineage>
        <taxon>Eukaryota</taxon>
        <taxon>Viridiplantae</taxon>
        <taxon>Streptophyta</taxon>
        <taxon>Embryophyta</taxon>
        <taxon>Tracheophyta</taxon>
        <taxon>Spermatophyta</taxon>
        <taxon>Magnoliopsida</taxon>
        <taxon>eudicotyledons</taxon>
        <taxon>Gunneridae</taxon>
        <taxon>Pentapetalae</taxon>
        <taxon>rosids</taxon>
        <taxon>fabids</taxon>
        <taxon>Fabales</taxon>
        <taxon>Fabaceae</taxon>
        <taxon>Papilionoideae</taxon>
        <taxon>50 kb inversion clade</taxon>
        <taxon>dalbergioids sensu lato</taxon>
        <taxon>Dalbergieae</taxon>
        <taxon>Pterocarpus clade</taxon>
        <taxon>Stylosanthes</taxon>
    </lineage>
</organism>
<dbReference type="EMBL" id="JASCZI010061386">
    <property type="protein sequence ID" value="MED6138587.1"/>
    <property type="molecule type" value="Genomic_DNA"/>
</dbReference>
<sequence>MPPVGVSYLLATESACVADKRVPFCQNSVPRGHILPLNSQNCVIEGEALLEEKSPQTSIVRSVERNPPNKQMGDTFVVSIFHHGWDFIRNSLGDFEYANGMVEKFEEMDLDMVNFGDMKKLFEGLDHLRMNLEFEFHLYWEHVINEPIMALNVRGANADNVGGVNGNNVAGTEYGNLARGVAQPINLESDSDSDSEVGSNGDNVEGAKNGFNKPPPPGYDESDYNNEA</sequence>
<comment type="caution">
    <text evidence="3">The sequence shown here is derived from an EMBL/GenBank/DDBJ whole genome shotgun (WGS) entry which is preliminary data.</text>
</comment>
<proteinExistence type="predicted"/>
<feature type="region of interest" description="Disordered" evidence="1">
    <location>
        <begin position="186"/>
        <end position="228"/>
    </location>
</feature>
<dbReference type="Proteomes" id="UP001341840">
    <property type="component" value="Unassembled WGS sequence"/>
</dbReference>
<dbReference type="InterPro" id="IPR058594">
    <property type="entry name" value="PB1-like_dom_pln"/>
</dbReference>
<evidence type="ECO:0000313" key="3">
    <source>
        <dbReference type="EMBL" id="MED6138587.1"/>
    </source>
</evidence>
<gene>
    <name evidence="3" type="ORF">PIB30_075660</name>
</gene>
<evidence type="ECO:0000259" key="2">
    <source>
        <dbReference type="Pfam" id="PF26130"/>
    </source>
</evidence>
<keyword evidence="4" id="KW-1185">Reference proteome</keyword>